<protein>
    <submittedName>
        <fullName evidence="1">Uncharacterized protein</fullName>
    </submittedName>
</protein>
<dbReference type="Proteomes" id="UP001605036">
    <property type="component" value="Unassembled WGS sequence"/>
</dbReference>
<evidence type="ECO:0000313" key="2">
    <source>
        <dbReference type="Proteomes" id="UP001605036"/>
    </source>
</evidence>
<dbReference type="PANTHER" id="PTHR36391:SF1">
    <property type="entry name" value="FURRY"/>
    <property type="match status" value="1"/>
</dbReference>
<evidence type="ECO:0000313" key="1">
    <source>
        <dbReference type="EMBL" id="KAL2621678.1"/>
    </source>
</evidence>
<dbReference type="AlphaFoldDB" id="A0ABD1Y4S9"/>
<reference evidence="1 2" key="1">
    <citation type="submission" date="2024-09" db="EMBL/GenBank/DDBJ databases">
        <title>Chromosome-scale assembly of Riccia fluitans.</title>
        <authorList>
            <person name="Paukszto L."/>
            <person name="Sawicki J."/>
            <person name="Karawczyk K."/>
            <person name="Piernik-Szablinska J."/>
            <person name="Szczecinska M."/>
            <person name="Mazdziarz M."/>
        </authorList>
    </citation>
    <scope>NUCLEOTIDE SEQUENCE [LARGE SCALE GENOMIC DNA]</scope>
    <source>
        <strain evidence="1">Rf_01</strain>
        <tissue evidence="1">Aerial parts of the thallus</tissue>
    </source>
</reference>
<name>A0ABD1Y4S9_9MARC</name>
<sequence>MKTESAEQGLQDMESESLRSIRVIASPAASSEFLPALPDASEYRKHAPATQPKRVFVPHAEPEHVFDIKYYTRDRRRTPPTTTELEVSLAEITIEGVPPTAGKWYEAGKLCHFTDNPGDGYQK</sequence>
<gene>
    <name evidence="1" type="ORF">R1flu_001883</name>
</gene>
<organism evidence="1 2">
    <name type="scientific">Riccia fluitans</name>
    <dbReference type="NCBI Taxonomy" id="41844"/>
    <lineage>
        <taxon>Eukaryota</taxon>
        <taxon>Viridiplantae</taxon>
        <taxon>Streptophyta</taxon>
        <taxon>Embryophyta</taxon>
        <taxon>Marchantiophyta</taxon>
        <taxon>Marchantiopsida</taxon>
        <taxon>Marchantiidae</taxon>
        <taxon>Marchantiales</taxon>
        <taxon>Ricciaceae</taxon>
        <taxon>Riccia</taxon>
    </lineage>
</organism>
<dbReference type="EMBL" id="JBHFFA010000006">
    <property type="protein sequence ID" value="KAL2621678.1"/>
    <property type="molecule type" value="Genomic_DNA"/>
</dbReference>
<keyword evidence="2" id="KW-1185">Reference proteome</keyword>
<comment type="caution">
    <text evidence="1">The sequence shown here is derived from an EMBL/GenBank/DDBJ whole genome shotgun (WGS) entry which is preliminary data.</text>
</comment>
<proteinExistence type="predicted"/>
<dbReference type="PANTHER" id="PTHR36391">
    <property type="entry name" value="FURRY"/>
    <property type="match status" value="1"/>
</dbReference>
<accession>A0ABD1Y4S9</accession>